<dbReference type="CDD" id="cd13981">
    <property type="entry name" value="STKc_Bub1_BubR1"/>
    <property type="match status" value="1"/>
</dbReference>
<dbReference type="InterPro" id="IPR029017">
    <property type="entry name" value="Enolase-like_N"/>
</dbReference>
<feature type="region of interest" description="Disordered" evidence="12">
    <location>
        <begin position="711"/>
        <end position="744"/>
    </location>
</feature>
<feature type="region of interest" description="Disordered" evidence="12">
    <location>
        <begin position="1302"/>
        <end position="1340"/>
    </location>
</feature>
<dbReference type="PANTHER" id="PTHR11902">
    <property type="entry name" value="ENOLASE"/>
    <property type="match status" value="1"/>
</dbReference>
<dbReference type="InterPro" id="IPR008271">
    <property type="entry name" value="Ser/Thr_kinase_AS"/>
</dbReference>
<comment type="similarity">
    <text evidence="3">Belongs to the enolase family.</text>
</comment>
<dbReference type="Gene3D" id="1.10.510.10">
    <property type="entry name" value="Transferase(Phosphotransferase) domain 1"/>
    <property type="match status" value="1"/>
</dbReference>
<dbReference type="SMART" id="SM00777">
    <property type="entry name" value="Mad3_BUB1_I"/>
    <property type="match status" value="1"/>
</dbReference>
<dbReference type="GO" id="GO:0004634">
    <property type="term" value="F:phosphopyruvate hydratase activity"/>
    <property type="evidence" value="ECO:0007669"/>
    <property type="project" value="UniProtKB-EC"/>
</dbReference>
<keyword evidence="7" id="KW-0324">Glycolysis</keyword>
<dbReference type="PROSITE" id="PS00164">
    <property type="entry name" value="ENOLASE"/>
    <property type="match status" value="1"/>
</dbReference>
<evidence type="ECO:0000256" key="10">
    <source>
        <dbReference type="ARBA" id="ARBA00032132"/>
    </source>
</evidence>
<feature type="domain" description="BUB1 N-terminal" evidence="14">
    <location>
        <begin position="500"/>
        <end position="662"/>
    </location>
</feature>
<dbReference type="InterPro" id="IPR020811">
    <property type="entry name" value="Enolase_N"/>
</dbReference>
<reference evidence="15" key="1">
    <citation type="journal article" date="2023" name="Mol. Phylogenet. Evol.">
        <title>Genome-scale phylogeny and comparative genomics of the fungal order Sordariales.</title>
        <authorList>
            <person name="Hensen N."/>
            <person name="Bonometti L."/>
            <person name="Westerberg I."/>
            <person name="Brannstrom I.O."/>
            <person name="Guillou S."/>
            <person name="Cros-Aarteil S."/>
            <person name="Calhoun S."/>
            <person name="Haridas S."/>
            <person name="Kuo A."/>
            <person name="Mondo S."/>
            <person name="Pangilinan J."/>
            <person name="Riley R."/>
            <person name="LaButti K."/>
            <person name="Andreopoulos B."/>
            <person name="Lipzen A."/>
            <person name="Chen C."/>
            <person name="Yan M."/>
            <person name="Daum C."/>
            <person name="Ng V."/>
            <person name="Clum A."/>
            <person name="Steindorff A."/>
            <person name="Ohm R.A."/>
            <person name="Martin F."/>
            <person name="Silar P."/>
            <person name="Natvig D.O."/>
            <person name="Lalanne C."/>
            <person name="Gautier V."/>
            <person name="Ament-Velasquez S.L."/>
            <person name="Kruys A."/>
            <person name="Hutchinson M.I."/>
            <person name="Powell A.J."/>
            <person name="Barry K."/>
            <person name="Miller A.N."/>
            <person name="Grigoriev I.V."/>
            <person name="Debuchy R."/>
            <person name="Gladieux P."/>
            <person name="Hiltunen Thoren M."/>
            <person name="Johannesson H."/>
        </authorList>
    </citation>
    <scope>NUCLEOTIDE SEQUENCE</scope>
    <source>
        <strain evidence="15">PSN293</strain>
    </source>
</reference>
<evidence type="ECO:0000256" key="5">
    <source>
        <dbReference type="ARBA" id="ARBA00017068"/>
    </source>
</evidence>
<evidence type="ECO:0000313" key="15">
    <source>
        <dbReference type="EMBL" id="KAK4217716.1"/>
    </source>
</evidence>
<dbReference type="InterPro" id="IPR000719">
    <property type="entry name" value="Prot_kinase_dom"/>
</dbReference>
<feature type="region of interest" description="Disordered" evidence="12">
    <location>
        <begin position="676"/>
        <end position="696"/>
    </location>
</feature>
<dbReference type="InterPro" id="IPR011009">
    <property type="entry name" value="Kinase-like_dom_sf"/>
</dbReference>
<dbReference type="Pfam" id="PF00113">
    <property type="entry name" value="Enolase_C"/>
    <property type="match status" value="1"/>
</dbReference>
<dbReference type="GO" id="GO:0000015">
    <property type="term" value="C:phosphopyruvate hydratase complex"/>
    <property type="evidence" value="ECO:0007669"/>
    <property type="project" value="InterPro"/>
</dbReference>
<keyword evidence="6" id="KW-0460">Magnesium</keyword>
<feature type="compositionally biased region" description="Low complexity" evidence="12">
    <location>
        <begin position="1303"/>
        <end position="1313"/>
    </location>
</feature>
<evidence type="ECO:0000256" key="12">
    <source>
        <dbReference type="SAM" id="MobiDB-lite"/>
    </source>
</evidence>
<dbReference type="Pfam" id="PF08311">
    <property type="entry name" value="Mad3_BUB1_I"/>
    <property type="match status" value="1"/>
</dbReference>
<evidence type="ECO:0000256" key="11">
    <source>
        <dbReference type="ARBA" id="ARBA00048333"/>
    </source>
</evidence>
<dbReference type="Pfam" id="PF03952">
    <property type="entry name" value="Enolase_N"/>
    <property type="match status" value="1"/>
</dbReference>
<feature type="compositionally biased region" description="Acidic residues" evidence="12">
    <location>
        <begin position="938"/>
        <end position="949"/>
    </location>
</feature>
<dbReference type="InterPro" id="IPR000941">
    <property type="entry name" value="Enolase"/>
</dbReference>
<comment type="caution">
    <text evidence="15">The sequence shown here is derived from an EMBL/GenBank/DDBJ whole genome shotgun (WGS) entry which is preliminary data.</text>
</comment>
<dbReference type="GO" id="GO:0000287">
    <property type="term" value="F:magnesium ion binding"/>
    <property type="evidence" value="ECO:0007669"/>
    <property type="project" value="InterPro"/>
</dbReference>
<reference evidence="15" key="2">
    <citation type="submission" date="2023-05" db="EMBL/GenBank/DDBJ databases">
        <authorList>
            <consortium name="Lawrence Berkeley National Laboratory"/>
            <person name="Steindorff A."/>
            <person name="Hensen N."/>
            <person name="Bonometti L."/>
            <person name="Westerberg I."/>
            <person name="Brannstrom I.O."/>
            <person name="Guillou S."/>
            <person name="Cros-Aarteil S."/>
            <person name="Calhoun S."/>
            <person name="Haridas S."/>
            <person name="Kuo A."/>
            <person name="Mondo S."/>
            <person name="Pangilinan J."/>
            <person name="Riley R."/>
            <person name="Labutti K."/>
            <person name="Andreopoulos B."/>
            <person name="Lipzen A."/>
            <person name="Chen C."/>
            <person name="Yanf M."/>
            <person name="Daum C."/>
            <person name="Ng V."/>
            <person name="Clum A."/>
            <person name="Ohm R."/>
            <person name="Martin F."/>
            <person name="Silar P."/>
            <person name="Natvig D."/>
            <person name="Lalanne C."/>
            <person name="Gautier V."/>
            <person name="Ament-Velasquez S.L."/>
            <person name="Kruys A."/>
            <person name="Hutchinson M.I."/>
            <person name="Powell A.J."/>
            <person name="Barry K."/>
            <person name="Miller A.N."/>
            <person name="Grigoriev I.V."/>
            <person name="Debuchy R."/>
            <person name="Gladieux P."/>
            <person name="Thoren M.H."/>
            <person name="Johannesson H."/>
        </authorList>
    </citation>
    <scope>NUCLEOTIDE SEQUENCE</scope>
    <source>
        <strain evidence="15">PSN293</strain>
    </source>
</reference>
<dbReference type="EMBL" id="MU858058">
    <property type="protein sequence ID" value="KAK4217716.1"/>
    <property type="molecule type" value="Genomic_DNA"/>
</dbReference>
<dbReference type="GO" id="GO:0005524">
    <property type="term" value="F:ATP binding"/>
    <property type="evidence" value="ECO:0007669"/>
    <property type="project" value="InterPro"/>
</dbReference>
<dbReference type="SMART" id="SM01193">
    <property type="entry name" value="Enolase_N"/>
    <property type="match status" value="1"/>
</dbReference>
<dbReference type="HAMAP" id="MF_00318">
    <property type="entry name" value="Enolase"/>
    <property type="match status" value="1"/>
</dbReference>
<evidence type="ECO:0000256" key="1">
    <source>
        <dbReference type="ARBA" id="ARBA00001946"/>
    </source>
</evidence>
<dbReference type="SFLD" id="SFLDS00001">
    <property type="entry name" value="Enolase"/>
    <property type="match status" value="1"/>
</dbReference>
<evidence type="ECO:0000256" key="2">
    <source>
        <dbReference type="ARBA" id="ARBA00005031"/>
    </source>
</evidence>
<evidence type="ECO:0000313" key="16">
    <source>
        <dbReference type="Proteomes" id="UP001301769"/>
    </source>
</evidence>
<keyword evidence="16" id="KW-1185">Reference proteome</keyword>
<dbReference type="SUPFAM" id="SSF56112">
    <property type="entry name" value="Protein kinase-like (PK-like)"/>
    <property type="match status" value="1"/>
</dbReference>
<dbReference type="GO" id="GO:0004672">
    <property type="term" value="F:protein kinase activity"/>
    <property type="evidence" value="ECO:0007669"/>
    <property type="project" value="InterPro"/>
</dbReference>
<dbReference type="SMART" id="SM00220">
    <property type="entry name" value="S_TKc"/>
    <property type="match status" value="1"/>
</dbReference>
<dbReference type="PANTHER" id="PTHR11902:SF1">
    <property type="entry name" value="ENOLASE"/>
    <property type="match status" value="1"/>
</dbReference>
<dbReference type="Proteomes" id="UP001301769">
    <property type="component" value="Unassembled WGS sequence"/>
</dbReference>
<feature type="region of interest" description="Disordered" evidence="12">
    <location>
        <begin position="934"/>
        <end position="993"/>
    </location>
</feature>
<dbReference type="Gene3D" id="3.20.20.120">
    <property type="entry name" value="Enolase-like C-terminal domain"/>
    <property type="match status" value="1"/>
</dbReference>
<accession>A0AAN7B9L1</accession>
<dbReference type="InterPro" id="IPR020809">
    <property type="entry name" value="Enolase_CS"/>
</dbReference>
<dbReference type="SMART" id="SM01192">
    <property type="entry name" value="Enolase_C"/>
    <property type="match status" value="1"/>
</dbReference>
<evidence type="ECO:0000259" key="14">
    <source>
        <dbReference type="PROSITE" id="PS51489"/>
    </source>
</evidence>
<dbReference type="SFLD" id="SFLDG00178">
    <property type="entry name" value="enolase"/>
    <property type="match status" value="1"/>
</dbReference>
<evidence type="ECO:0000256" key="7">
    <source>
        <dbReference type="ARBA" id="ARBA00023152"/>
    </source>
</evidence>
<evidence type="ECO:0000259" key="13">
    <source>
        <dbReference type="PROSITE" id="PS50011"/>
    </source>
</evidence>
<dbReference type="Pfam" id="PF08171">
    <property type="entry name" value="Mad3_BUB1_II"/>
    <property type="match status" value="1"/>
</dbReference>
<comment type="pathway">
    <text evidence="2">Carbohydrate degradation; glycolysis; pyruvate from D-glyceraldehyde 3-phosphate: step 4/5.</text>
</comment>
<organism evidence="15 16">
    <name type="scientific">Rhypophila decipiens</name>
    <dbReference type="NCBI Taxonomy" id="261697"/>
    <lineage>
        <taxon>Eukaryota</taxon>
        <taxon>Fungi</taxon>
        <taxon>Dikarya</taxon>
        <taxon>Ascomycota</taxon>
        <taxon>Pezizomycotina</taxon>
        <taxon>Sordariomycetes</taxon>
        <taxon>Sordariomycetidae</taxon>
        <taxon>Sordariales</taxon>
        <taxon>Naviculisporaceae</taxon>
        <taxon>Rhypophila</taxon>
    </lineage>
</organism>
<dbReference type="InterPro" id="IPR013212">
    <property type="entry name" value="Mad3/Bub1_I"/>
</dbReference>
<dbReference type="NCBIfam" id="TIGR01060">
    <property type="entry name" value="eno"/>
    <property type="match status" value="1"/>
</dbReference>
<evidence type="ECO:0000256" key="8">
    <source>
        <dbReference type="ARBA" id="ARBA00023239"/>
    </source>
</evidence>
<feature type="region of interest" description="Disordered" evidence="12">
    <location>
        <begin position="1115"/>
        <end position="1160"/>
    </location>
</feature>
<sequence length="1666" mass="184191">MGISKVHARYVYDSRGNPTVEVDVVTETGLHRAIVPSGASTGQHEACELRDGDKTKWAGKGVLKAVANVNDVIAPALIKENIDVKDQSKVDAFLNELDGTPNKTKLGANAILGVSLAVAKAGAAEKGVPLYAHISDLAGTKKPYVLPVPFQNVLNGGSHAGGRLAFQEFMIVPDSAESFSEALRQGAEVYHVLKSLAKKKYGPSAGMLTSSNVGDEGGIAPDLSSPQEALDLIMEAIKTAGYEGKVKIAMDVASSEFYRDGKYDLDYKSPESEEHRLLTYEELAALYSELIAKYPIVSIEDPFAEDDWEAWSYFLKSQDIQIVGDDLTVTNPLRIKKAIEQKSANALLLKVNQIGTLTESIQAAKDSYADGWGVMVSHRSGETEDVTIADVVVGIRAGQIKTGAPARSERLAKLNQILRIEEELGSNAIYAGEKFRNAVNLAAVDFDIIEGQKENIQALPSGRSARKLAELFSPSPLQPLHKMTTPTDTRNVNDAIRAEYEAEIANISESDDPLDLYDRYVRWTLDAYPSAQASPAQSKLDVLLERATRAFVSSAQYKNDPRYLRLWLQYVNLFSDSPRETFVFLSRHGIGETLALFYEEYAGWLEGAGRWGQAEEVYKLGIEKGARPTSRLVRKFGEFEARRAQQQGNEGPSSPALPAVRPVLGVKVDPFAVAAEAPRDPQAPRGTSGVGGQAAAKAGRSKLQIFSDATDAPPAAAPAMGSRGLGTKGWESIGSLGDRKKENAMEPKPWVGETLKAGGKKNAGPKLEVFRDAMQKTVNPATGKMERVFVDLRVVYPTPKEPGTELSFEEVWARNRGWLDRVWEDELPPTREDQVSMIMDEDMPPLVENMHMDENYAVKPQKMAVDRDVFPLPHEEGWRERNGADRDTTVKAKLDSPSRPKMMKRRSTAEPTMTLHTKAATDDIYDIFNAPLKPAQGLDDEGSDYESDDYTSGGEDTTRNITTSEAGDVDEMDDQEEDPEVESSDVKSISEWSDFSTQRHIPDLLAGDNTQGSDLIDFRQDEHPQQQQQQQQESTYDDSGLETPVEGDNNNSPPRTRTVFVPIPPEDYIPTRRPYRDPAEVANNRLPFMTPITERTESSLEFTAHELLAKTPCKNDDRRCIPEEDEDEEEEEESEDSSGPMSSPLLEVNDDENGLLPKPKMPEALIPKAINTKQPLAPKAVVLAPVPKGPIIRDAQCNPVDESVRTEILANIHPPLASYEAFYDHRDEKYEKGGEIRKFIKAISKNTGKRNSTESNKTMNNLTMSLAPVIQFPELGGGDGGRTYTIKKELGKGAFAPVYLVENSHPSSSNSPPAETTRGGGEMHHHDEHDDENSHHRQQKAMMGRGAFALPHHIRHKNEALKMESPPTAWEFYMMRLAHTRLGPQHRASASLSPALEMHLYQDEGFLFLPYYSHGTLLDLVNYFRGEGGGSSGGGVMDECLAMFFTVELFRTVEALHAKGVCHGDLKVDNCLLRLPPHQEQQQQLTGPYRADGQDGWAERGVMLIDFGRGIDMRAFKPDVKFIADWKTSAQDCAEMREGRPWTWQIDYHGLAGIVHCLLFGKYIDAVRADDGGPSGLGKPLLGGRKYKIRENLKRYWQQEIWGDCFDLLLNPASCSVADGEEMPVLKGMKSVRERMEGWLEGNGEKGVGLRSLMNKIEGWAGRARK</sequence>
<feature type="compositionally biased region" description="Basic and acidic residues" evidence="12">
    <location>
        <begin position="1321"/>
        <end position="1335"/>
    </location>
</feature>
<dbReference type="CDD" id="cd03313">
    <property type="entry name" value="enolase"/>
    <property type="match status" value="1"/>
</dbReference>
<name>A0AAN7B9L1_9PEZI</name>
<dbReference type="SUPFAM" id="SSF51604">
    <property type="entry name" value="Enolase C-terminal domain-like"/>
    <property type="match status" value="1"/>
</dbReference>
<dbReference type="PROSITE" id="PS51489">
    <property type="entry name" value="BUB1_N"/>
    <property type="match status" value="1"/>
</dbReference>
<dbReference type="InterPro" id="IPR012572">
    <property type="entry name" value="Mad3/Bub1_II"/>
</dbReference>
<dbReference type="Gene3D" id="1.25.40.430">
    <property type="match status" value="1"/>
</dbReference>
<feature type="compositionally biased region" description="Acidic residues" evidence="12">
    <location>
        <begin position="967"/>
        <end position="983"/>
    </location>
</feature>
<dbReference type="EC" id="4.2.1.11" evidence="4"/>
<comment type="cofactor">
    <cofactor evidence="1">
        <name>Mg(2+)</name>
        <dbReference type="ChEBI" id="CHEBI:18420"/>
    </cofactor>
</comment>
<dbReference type="SFLD" id="SFLDF00002">
    <property type="entry name" value="enolase"/>
    <property type="match status" value="1"/>
</dbReference>
<evidence type="ECO:0000256" key="9">
    <source>
        <dbReference type="ARBA" id="ARBA00031125"/>
    </source>
</evidence>
<dbReference type="PRINTS" id="PR00148">
    <property type="entry name" value="ENOLASE"/>
</dbReference>
<feature type="region of interest" description="Disordered" evidence="12">
    <location>
        <begin position="1021"/>
        <end position="1076"/>
    </location>
</feature>
<dbReference type="InterPro" id="IPR036849">
    <property type="entry name" value="Enolase-like_C_sf"/>
</dbReference>
<protein>
    <recommendedName>
        <fullName evidence="5">Enolase</fullName>
        <ecNumber evidence="4">4.2.1.11</ecNumber>
    </recommendedName>
    <alternativeName>
        <fullName evidence="9">2-phospho-D-glycerate hydro-lyase</fullName>
    </alternativeName>
    <alternativeName>
        <fullName evidence="10">2-phosphoglycerate dehydratase</fullName>
    </alternativeName>
</protein>
<dbReference type="PROSITE" id="PS00108">
    <property type="entry name" value="PROTEIN_KINASE_ST"/>
    <property type="match status" value="1"/>
</dbReference>
<dbReference type="Gene3D" id="3.30.390.10">
    <property type="entry name" value="Enolase-like, N-terminal domain"/>
    <property type="match status" value="1"/>
</dbReference>
<feature type="compositionally biased region" description="Acidic residues" evidence="12">
    <location>
        <begin position="1123"/>
        <end position="1136"/>
    </location>
</feature>
<dbReference type="PROSITE" id="PS50011">
    <property type="entry name" value="PROTEIN_KINASE_DOM"/>
    <property type="match status" value="1"/>
</dbReference>
<comment type="catalytic activity">
    <reaction evidence="11">
        <text>(2R)-2-phosphoglycerate = phosphoenolpyruvate + H2O</text>
        <dbReference type="Rhea" id="RHEA:10164"/>
        <dbReference type="ChEBI" id="CHEBI:15377"/>
        <dbReference type="ChEBI" id="CHEBI:58289"/>
        <dbReference type="ChEBI" id="CHEBI:58702"/>
        <dbReference type="EC" id="4.2.1.11"/>
    </reaction>
</comment>
<evidence type="ECO:0000256" key="3">
    <source>
        <dbReference type="ARBA" id="ARBA00009604"/>
    </source>
</evidence>
<feature type="compositionally biased region" description="Basic and acidic residues" evidence="12">
    <location>
        <begin position="877"/>
        <end position="898"/>
    </location>
</feature>
<keyword evidence="8" id="KW-0456">Lyase</keyword>
<proteinExistence type="inferred from homology"/>
<dbReference type="FunFam" id="3.30.390.10:FF:000001">
    <property type="entry name" value="Enolase"/>
    <property type="match status" value="1"/>
</dbReference>
<evidence type="ECO:0000256" key="6">
    <source>
        <dbReference type="ARBA" id="ARBA00022842"/>
    </source>
</evidence>
<dbReference type="GO" id="GO:0006096">
    <property type="term" value="P:glycolytic process"/>
    <property type="evidence" value="ECO:0007669"/>
    <property type="project" value="UniProtKB-KW"/>
</dbReference>
<gene>
    <name evidence="15" type="ORF">QBC37DRAFT_437995</name>
</gene>
<dbReference type="FunFam" id="3.20.20.120:FF:000002">
    <property type="entry name" value="Enolase 1"/>
    <property type="match status" value="1"/>
</dbReference>
<dbReference type="InterPro" id="IPR020810">
    <property type="entry name" value="Enolase_C"/>
</dbReference>
<evidence type="ECO:0000256" key="4">
    <source>
        <dbReference type="ARBA" id="ARBA00012058"/>
    </source>
</evidence>
<feature type="region of interest" description="Disordered" evidence="12">
    <location>
        <begin position="877"/>
        <end position="912"/>
    </location>
</feature>
<dbReference type="SUPFAM" id="SSF54826">
    <property type="entry name" value="Enolase N-terminal domain-like"/>
    <property type="match status" value="1"/>
</dbReference>
<dbReference type="FunFam" id="1.25.40.430:FF:000003">
    <property type="entry name" value="Checkpoint serine/threonine-protein kinase BUB1"/>
    <property type="match status" value="1"/>
</dbReference>
<feature type="domain" description="Protein kinase" evidence="13">
    <location>
        <begin position="1284"/>
        <end position="1661"/>
    </location>
</feature>